<keyword evidence="3" id="KW-0493">Microtubule</keyword>
<evidence type="ECO:0000313" key="7">
    <source>
        <dbReference type="EMBL" id="KAK7069968.1"/>
    </source>
</evidence>
<dbReference type="GO" id="GO:0051225">
    <property type="term" value="P:spindle assembly"/>
    <property type="evidence" value="ECO:0007669"/>
    <property type="project" value="TreeGrafter"/>
</dbReference>
<organism evidence="7 8">
    <name type="scientific">Halocaridina rubra</name>
    <name type="common">Hawaiian red shrimp</name>
    <dbReference type="NCBI Taxonomy" id="373956"/>
    <lineage>
        <taxon>Eukaryota</taxon>
        <taxon>Metazoa</taxon>
        <taxon>Ecdysozoa</taxon>
        <taxon>Arthropoda</taxon>
        <taxon>Crustacea</taxon>
        <taxon>Multicrustacea</taxon>
        <taxon>Malacostraca</taxon>
        <taxon>Eumalacostraca</taxon>
        <taxon>Eucarida</taxon>
        <taxon>Decapoda</taxon>
        <taxon>Pleocyemata</taxon>
        <taxon>Caridea</taxon>
        <taxon>Atyoidea</taxon>
        <taxon>Atyidae</taxon>
        <taxon>Halocaridina</taxon>
    </lineage>
</organism>
<dbReference type="PANTHER" id="PTHR19302">
    <property type="entry name" value="GAMMA TUBULIN COMPLEX PROTEIN"/>
    <property type="match status" value="1"/>
</dbReference>
<dbReference type="GO" id="GO:0007020">
    <property type="term" value="P:microtubule nucleation"/>
    <property type="evidence" value="ECO:0007669"/>
    <property type="project" value="InterPro"/>
</dbReference>
<dbReference type="GO" id="GO:0000930">
    <property type="term" value="C:gamma-tubulin complex"/>
    <property type="evidence" value="ECO:0007669"/>
    <property type="project" value="TreeGrafter"/>
</dbReference>
<dbReference type="GO" id="GO:0005874">
    <property type="term" value="C:microtubule"/>
    <property type="evidence" value="ECO:0007669"/>
    <property type="project" value="UniProtKB-KW"/>
</dbReference>
<dbReference type="InterPro" id="IPR041470">
    <property type="entry name" value="GCP_N"/>
</dbReference>
<keyword evidence="2" id="KW-0963">Cytoplasm</keyword>
<sequence length="498" mass="56301">MDASGNLLRRLCCHVTGIDDQRVERYFLLAVNLLNESWNGPPVKDHTSAGDKIKRRLVREKRMEDATRFSCLLNKLVRSDVLHNKGSILMLFFALNNNKLYTARSKIRTSNAGLTNSHKEDTFPLPKLLLPERQKSVSSSADNADQNSKHNSLEKREGSNRVWNLAERYKAAATAQPNSPFAELQQLHKTSSRSMADKLPLSSSVNKHPSKLGASEEITEKELIREVLFIFQGVDGKIIKLDCSKDGYTIDPKIRLSQTQNEVLMKLVGVGWLYKRVNSFCEHGGSIQGSERTADRMVSGLVHQALVTVLKEHLIEYRRLIAVLDTQIQEGGDTPLGEVSEGLTLIKLFMWIWEPRCRLKTLALLADSARQEHGGSCISNLYQYLRHGDPGRRKVVSHILSHSSQPIYVMLTQWLLEGTLQDPHLEFFIVADPLVPDDRLWHDKYSIRWTMLPSFISKSQAQQILASGKSLNFLRNVCQCQGPISGRDVIKRALQQTS</sequence>
<proteinExistence type="predicted"/>
<comment type="subcellular location">
    <subcellularLocation>
        <location evidence="1">Cytoplasm</location>
        <location evidence="1">Cytoskeleton</location>
    </subcellularLocation>
</comment>
<dbReference type="GO" id="GO:0051321">
    <property type="term" value="P:meiotic cell cycle"/>
    <property type="evidence" value="ECO:0007669"/>
    <property type="project" value="TreeGrafter"/>
</dbReference>
<dbReference type="GO" id="GO:0031122">
    <property type="term" value="P:cytoplasmic microtubule organization"/>
    <property type="evidence" value="ECO:0007669"/>
    <property type="project" value="TreeGrafter"/>
</dbReference>
<accession>A0AAN8ZZY0</accession>
<feature type="region of interest" description="Disordered" evidence="5">
    <location>
        <begin position="134"/>
        <end position="157"/>
    </location>
</feature>
<keyword evidence="4" id="KW-0206">Cytoskeleton</keyword>
<feature type="domain" description="Gamma tubulin complex component protein N-terminal" evidence="6">
    <location>
        <begin position="224"/>
        <end position="479"/>
    </location>
</feature>
<keyword evidence="8" id="KW-1185">Reference proteome</keyword>
<dbReference type="GO" id="GO:0051011">
    <property type="term" value="F:microtubule minus-end binding"/>
    <property type="evidence" value="ECO:0007669"/>
    <property type="project" value="TreeGrafter"/>
</dbReference>
<dbReference type="AlphaFoldDB" id="A0AAN8ZZY0"/>
<dbReference type="InterPro" id="IPR007259">
    <property type="entry name" value="GCP"/>
</dbReference>
<dbReference type="EMBL" id="JAXCGZ010015641">
    <property type="protein sequence ID" value="KAK7069968.1"/>
    <property type="molecule type" value="Genomic_DNA"/>
</dbReference>
<comment type="caution">
    <text evidence="7">The sequence shown here is derived from an EMBL/GenBank/DDBJ whole genome shotgun (WGS) entry which is preliminary data.</text>
</comment>
<evidence type="ECO:0000256" key="3">
    <source>
        <dbReference type="ARBA" id="ARBA00022701"/>
    </source>
</evidence>
<feature type="non-terminal residue" evidence="7">
    <location>
        <position position="498"/>
    </location>
</feature>
<dbReference type="Proteomes" id="UP001381693">
    <property type="component" value="Unassembled WGS sequence"/>
</dbReference>
<evidence type="ECO:0000313" key="8">
    <source>
        <dbReference type="Proteomes" id="UP001381693"/>
    </source>
</evidence>
<evidence type="ECO:0000256" key="5">
    <source>
        <dbReference type="SAM" id="MobiDB-lite"/>
    </source>
</evidence>
<dbReference type="GO" id="GO:0000278">
    <property type="term" value="P:mitotic cell cycle"/>
    <property type="evidence" value="ECO:0007669"/>
    <property type="project" value="TreeGrafter"/>
</dbReference>
<feature type="compositionally biased region" description="Polar residues" evidence="5">
    <location>
        <begin position="136"/>
        <end position="146"/>
    </location>
</feature>
<evidence type="ECO:0000256" key="2">
    <source>
        <dbReference type="ARBA" id="ARBA00022490"/>
    </source>
</evidence>
<protein>
    <submittedName>
        <fullName evidence="7">Gamma-tubulin complex component 3</fullName>
    </submittedName>
</protein>
<dbReference type="GO" id="GO:0043015">
    <property type="term" value="F:gamma-tubulin binding"/>
    <property type="evidence" value="ECO:0007669"/>
    <property type="project" value="InterPro"/>
</dbReference>
<reference evidence="7 8" key="1">
    <citation type="submission" date="2023-11" db="EMBL/GenBank/DDBJ databases">
        <title>Halocaridina rubra genome assembly.</title>
        <authorList>
            <person name="Smith C."/>
        </authorList>
    </citation>
    <scope>NUCLEOTIDE SEQUENCE [LARGE SCALE GENOMIC DNA]</scope>
    <source>
        <strain evidence="7">EP-1</strain>
        <tissue evidence="7">Whole</tissue>
    </source>
</reference>
<evidence type="ECO:0000259" key="6">
    <source>
        <dbReference type="Pfam" id="PF17681"/>
    </source>
</evidence>
<dbReference type="PANTHER" id="PTHR19302:SF14">
    <property type="entry name" value="GAMMA-TUBULIN COMPLEX COMPONENT 3"/>
    <property type="match status" value="1"/>
</dbReference>
<dbReference type="Pfam" id="PF17681">
    <property type="entry name" value="GCP_N_terminal"/>
    <property type="match status" value="1"/>
</dbReference>
<feature type="compositionally biased region" description="Basic and acidic residues" evidence="5">
    <location>
        <begin position="147"/>
        <end position="157"/>
    </location>
</feature>
<dbReference type="GO" id="GO:0000922">
    <property type="term" value="C:spindle pole"/>
    <property type="evidence" value="ECO:0007669"/>
    <property type="project" value="InterPro"/>
</dbReference>
<name>A0AAN8ZZY0_HALRR</name>
<gene>
    <name evidence="7" type="primary">TUBGCP3_1</name>
    <name evidence="7" type="ORF">SK128_004720</name>
</gene>
<evidence type="ECO:0000256" key="4">
    <source>
        <dbReference type="ARBA" id="ARBA00023212"/>
    </source>
</evidence>
<evidence type="ECO:0000256" key="1">
    <source>
        <dbReference type="ARBA" id="ARBA00004245"/>
    </source>
</evidence>